<feature type="signal peptide" evidence="1">
    <location>
        <begin position="1"/>
        <end position="26"/>
    </location>
</feature>
<keyword evidence="4" id="KW-1185">Reference proteome</keyword>
<protein>
    <submittedName>
        <fullName evidence="3">Porin family protein</fullName>
    </submittedName>
</protein>
<dbReference type="SUPFAM" id="SSF56925">
    <property type="entry name" value="OMPA-like"/>
    <property type="match status" value="1"/>
</dbReference>
<dbReference type="Proteomes" id="UP001302486">
    <property type="component" value="Chromosome"/>
</dbReference>
<dbReference type="KEGG" id="hws:RNZ46_01850"/>
<dbReference type="RefSeq" id="WP_316983692.1">
    <property type="nucleotide sequence ID" value="NZ_CP136521.1"/>
</dbReference>
<dbReference type="InterPro" id="IPR025665">
    <property type="entry name" value="Beta-barrel_OMP_2"/>
</dbReference>
<dbReference type="PROSITE" id="PS51257">
    <property type="entry name" value="PROKAR_LIPOPROTEIN"/>
    <property type="match status" value="1"/>
</dbReference>
<dbReference type="Pfam" id="PF13568">
    <property type="entry name" value="OMP_b-brl_2"/>
    <property type="match status" value="1"/>
</dbReference>
<organism evidence="3 4">
    <name type="scientific">Hwangdonia lutea</name>
    <dbReference type="NCBI Taxonomy" id="3075823"/>
    <lineage>
        <taxon>Bacteria</taxon>
        <taxon>Pseudomonadati</taxon>
        <taxon>Bacteroidota</taxon>
        <taxon>Flavobacteriia</taxon>
        <taxon>Flavobacteriales</taxon>
        <taxon>Flavobacteriaceae</taxon>
        <taxon>Hwangdonia</taxon>
    </lineage>
</organism>
<dbReference type="InterPro" id="IPR011250">
    <property type="entry name" value="OMP/PagP_B-barrel"/>
</dbReference>
<keyword evidence="1" id="KW-0732">Signal</keyword>
<dbReference type="AlphaFoldDB" id="A0AA97EN64"/>
<gene>
    <name evidence="3" type="ORF">RNZ46_01850</name>
</gene>
<feature type="domain" description="Outer membrane protein beta-barrel" evidence="2">
    <location>
        <begin position="23"/>
        <end position="166"/>
    </location>
</feature>
<dbReference type="EMBL" id="CP136521">
    <property type="protein sequence ID" value="WOD44016.1"/>
    <property type="molecule type" value="Genomic_DNA"/>
</dbReference>
<sequence>MKIKFIILMFAALTLSSCFCSKGIKAGVNFSSLSGENTEDLSSRTGFHVGGYGRVCIDADGNLAIQPEILFSTQGANYDDGFDEGSFNLNYLNVPVLAHVKISDGFYAEAGPQFGFILSAKDKYDGMEEDIKDDVNSFDFSGNVGLGYQFDSGLNLNARYNLGFSEVPDTNNLNWKNGVFQFSVGFTF</sequence>
<evidence type="ECO:0000313" key="3">
    <source>
        <dbReference type="EMBL" id="WOD44016.1"/>
    </source>
</evidence>
<feature type="chain" id="PRO_5041634583" evidence="1">
    <location>
        <begin position="27"/>
        <end position="188"/>
    </location>
</feature>
<evidence type="ECO:0000259" key="2">
    <source>
        <dbReference type="Pfam" id="PF13568"/>
    </source>
</evidence>
<evidence type="ECO:0000313" key="4">
    <source>
        <dbReference type="Proteomes" id="UP001302486"/>
    </source>
</evidence>
<proteinExistence type="predicted"/>
<accession>A0AA97EN64</accession>
<reference evidence="4" key="1">
    <citation type="submission" date="2024-06" db="EMBL/GenBank/DDBJ databases">
        <title>Hwangdonia haimaensis gen. nov., sp. nov., a member of the family Flavobacteriaceae isolated from the haima cold seep.</title>
        <authorList>
            <person name="Li J."/>
        </authorList>
    </citation>
    <scope>NUCLEOTIDE SEQUENCE [LARGE SCALE GENOMIC DNA]</scope>
    <source>
        <strain evidence="4">SCSIO 19198</strain>
    </source>
</reference>
<evidence type="ECO:0000256" key="1">
    <source>
        <dbReference type="SAM" id="SignalP"/>
    </source>
</evidence>
<name>A0AA97EN64_9FLAO</name>